<comment type="caution">
    <text evidence="2">The sequence shown here is derived from an EMBL/GenBank/DDBJ whole genome shotgun (WGS) entry which is preliminary data.</text>
</comment>
<feature type="chain" id="PRO_5045830367" description="DUF4861 domain-containing protein" evidence="1">
    <location>
        <begin position="20"/>
        <end position="298"/>
    </location>
</feature>
<gene>
    <name evidence="2" type="ORF">GCM10023185_35720</name>
</gene>
<evidence type="ECO:0000313" key="3">
    <source>
        <dbReference type="Proteomes" id="UP001501153"/>
    </source>
</evidence>
<keyword evidence="3" id="KW-1185">Reference proteome</keyword>
<dbReference type="Proteomes" id="UP001501153">
    <property type="component" value="Unassembled WGS sequence"/>
</dbReference>
<name>A0ABP8IQ82_9BACT</name>
<dbReference type="RefSeq" id="WP_345237478.1">
    <property type="nucleotide sequence ID" value="NZ_BAABGZ010000074.1"/>
</dbReference>
<dbReference type="PROSITE" id="PS51257">
    <property type="entry name" value="PROKAR_LIPOPROTEIN"/>
    <property type="match status" value="1"/>
</dbReference>
<keyword evidence="1" id="KW-0732">Signal</keyword>
<protein>
    <recommendedName>
        <fullName evidence="4">DUF4861 domain-containing protein</fullName>
    </recommendedName>
</protein>
<dbReference type="EMBL" id="BAABGZ010000074">
    <property type="protein sequence ID" value="GAA4365451.1"/>
    <property type="molecule type" value="Genomic_DNA"/>
</dbReference>
<feature type="signal peptide" evidence="1">
    <location>
        <begin position="1"/>
        <end position="19"/>
    </location>
</feature>
<proteinExistence type="predicted"/>
<organism evidence="2 3">
    <name type="scientific">Hymenobacter saemangeumensis</name>
    <dbReference type="NCBI Taxonomy" id="1084522"/>
    <lineage>
        <taxon>Bacteria</taxon>
        <taxon>Pseudomonadati</taxon>
        <taxon>Bacteroidota</taxon>
        <taxon>Cytophagia</taxon>
        <taxon>Cytophagales</taxon>
        <taxon>Hymenobacteraceae</taxon>
        <taxon>Hymenobacter</taxon>
    </lineage>
</organism>
<evidence type="ECO:0008006" key="4">
    <source>
        <dbReference type="Google" id="ProtNLM"/>
    </source>
</evidence>
<reference evidence="3" key="1">
    <citation type="journal article" date="2019" name="Int. J. Syst. Evol. Microbiol.">
        <title>The Global Catalogue of Microorganisms (GCM) 10K type strain sequencing project: providing services to taxonomists for standard genome sequencing and annotation.</title>
        <authorList>
            <consortium name="The Broad Institute Genomics Platform"/>
            <consortium name="The Broad Institute Genome Sequencing Center for Infectious Disease"/>
            <person name="Wu L."/>
            <person name="Ma J."/>
        </authorList>
    </citation>
    <scope>NUCLEOTIDE SEQUENCE [LARGE SCALE GENOMIC DNA]</scope>
    <source>
        <strain evidence="3">JCM 17923</strain>
    </source>
</reference>
<sequence length="298" mass="33842">MKKLIMCLLGLSLASCQQSAPLMQREAKVPAVKPEVVESKAQARQELPVLFAASDTLTQPMREFLAQHDLSALWANEQDSAYPDPSFEGFFGPDYYRFGMVFNKVRRDLTNPALYHVQGKSCYFKSKNVRPFSGKLTVRRLVDLHYPGFLKQRAEQFSSAADSLAGHTYTAYGQLQLQEESQENSGRIEGEVVLDFFIVPGQAPAYVYVFDHDGRDDKLPTRGARLLLRGNRLNLTTGQVKSFLVAPDVSAIAPDLFKDFMLDERMGQINPKYAKLGWNEYWKNDEWWAESPKPFRAL</sequence>
<accession>A0ABP8IQ82</accession>
<evidence type="ECO:0000256" key="1">
    <source>
        <dbReference type="SAM" id="SignalP"/>
    </source>
</evidence>
<evidence type="ECO:0000313" key="2">
    <source>
        <dbReference type="EMBL" id="GAA4365451.1"/>
    </source>
</evidence>